<evidence type="ECO:0000256" key="1">
    <source>
        <dbReference type="SAM" id="SignalP"/>
    </source>
</evidence>
<proteinExistence type="predicted"/>
<keyword evidence="3" id="KW-1185">Reference proteome</keyword>
<protein>
    <submittedName>
        <fullName evidence="2">Uncharacterized protein</fullName>
    </submittedName>
</protein>
<dbReference type="EMBL" id="JAVHJL010000006">
    <property type="protein sequence ID" value="KAK6501987.1"/>
    <property type="molecule type" value="Genomic_DNA"/>
</dbReference>
<evidence type="ECO:0000313" key="2">
    <source>
        <dbReference type="EMBL" id="KAK6501987.1"/>
    </source>
</evidence>
<reference evidence="2 3" key="1">
    <citation type="submission" date="2023-08" db="EMBL/GenBank/DDBJ databases">
        <authorList>
            <person name="Palmer J.M."/>
        </authorList>
    </citation>
    <scope>NUCLEOTIDE SEQUENCE [LARGE SCALE GENOMIC DNA]</scope>
    <source>
        <strain evidence="2 3">TWF481</strain>
    </source>
</reference>
<comment type="caution">
    <text evidence="2">The sequence shown here is derived from an EMBL/GenBank/DDBJ whole genome shotgun (WGS) entry which is preliminary data.</text>
</comment>
<name>A0AAV9W705_9PEZI</name>
<dbReference type="AlphaFoldDB" id="A0AAV9W705"/>
<sequence>MKFLSPKYSHLVALVLGLSARLVRGETIQLTVEQFDTLVQAKFWELHGLYETLTDIIGMVTEKAIFQPGATGSTQWPSLDELITRSAAGIADAGQHTAGPAPQSATIADELADLVRDVPNLQVTLLRDAWRERNGQPYAQNLWDRTEELDEYLTEGGEVNIESASSLLTWVFDATFDPIVGIYTLDIDKKDSLILSAGGLSARLADVGAQMAELEFAYRTSLNGLQDRMLARLAGDYLGRRLSLVSEFVDDYSGVFRNLQIVIGDVSEDNNPRGLLNWLQTIPVQPGGHTNVQVTFGSFGL</sequence>
<organism evidence="2 3">
    <name type="scientific">Arthrobotrys musiformis</name>
    <dbReference type="NCBI Taxonomy" id="47236"/>
    <lineage>
        <taxon>Eukaryota</taxon>
        <taxon>Fungi</taxon>
        <taxon>Dikarya</taxon>
        <taxon>Ascomycota</taxon>
        <taxon>Pezizomycotina</taxon>
        <taxon>Orbiliomycetes</taxon>
        <taxon>Orbiliales</taxon>
        <taxon>Orbiliaceae</taxon>
        <taxon>Arthrobotrys</taxon>
    </lineage>
</organism>
<dbReference type="Proteomes" id="UP001370758">
    <property type="component" value="Unassembled WGS sequence"/>
</dbReference>
<feature type="chain" id="PRO_5043889045" evidence="1">
    <location>
        <begin position="26"/>
        <end position="301"/>
    </location>
</feature>
<evidence type="ECO:0000313" key="3">
    <source>
        <dbReference type="Proteomes" id="UP001370758"/>
    </source>
</evidence>
<keyword evidence="1" id="KW-0732">Signal</keyword>
<accession>A0AAV9W705</accession>
<feature type="signal peptide" evidence="1">
    <location>
        <begin position="1"/>
        <end position="25"/>
    </location>
</feature>
<gene>
    <name evidence="2" type="ORF">TWF481_009805</name>
</gene>